<dbReference type="PANTHER" id="PTHR33317">
    <property type="entry name" value="POLYNUCLEOTIDYL TRANSFERASE, RIBONUCLEASE H-LIKE SUPERFAMILY PROTEIN"/>
    <property type="match status" value="1"/>
</dbReference>
<comment type="function">
    <text evidence="5">Could be a nuclease involved in processing of the 5'-end of pre-16S rRNA.</text>
</comment>
<evidence type="ECO:0000256" key="2">
    <source>
        <dbReference type="ARBA" id="ARBA00022517"/>
    </source>
</evidence>
<dbReference type="AlphaFoldDB" id="A0A1F6DA66"/>
<dbReference type="GO" id="GO:0016788">
    <property type="term" value="F:hydrolase activity, acting on ester bonds"/>
    <property type="evidence" value="ECO:0007669"/>
    <property type="project" value="UniProtKB-UniRule"/>
</dbReference>
<comment type="caution">
    <text evidence="7">The sequence shown here is derived from an EMBL/GenBank/DDBJ whole genome shotgun (WGS) entry which is preliminary data.</text>
</comment>
<evidence type="ECO:0000259" key="6">
    <source>
        <dbReference type="SMART" id="SM00732"/>
    </source>
</evidence>
<name>A0A1F6DA66_9BACT</name>
<dbReference type="InterPro" id="IPR037027">
    <property type="entry name" value="YqgF/RNaseH-like_dom_sf"/>
</dbReference>
<dbReference type="GO" id="GO:0000967">
    <property type="term" value="P:rRNA 5'-end processing"/>
    <property type="evidence" value="ECO:0007669"/>
    <property type="project" value="UniProtKB-UniRule"/>
</dbReference>
<organism evidence="7 8">
    <name type="scientific">Candidatus Kaiserbacteria bacterium RIFCSPHIGHO2_01_FULL_55_17</name>
    <dbReference type="NCBI Taxonomy" id="1798484"/>
    <lineage>
        <taxon>Bacteria</taxon>
        <taxon>Candidatus Kaiseribacteriota</taxon>
    </lineage>
</organism>
<keyword evidence="4 5" id="KW-0378">Hydrolase</keyword>
<accession>A0A1F6DA66</accession>
<dbReference type="SMART" id="SM00732">
    <property type="entry name" value="YqgFc"/>
    <property type="match status" value="1"/>
</dbReference>
<protein>
    <recommendedName>
        <fullName evidence="5">Putative pre-16S rRNA nuclease</fullName>
        <ecNumber evidence="5">3.1.-.-</ecNumber>
    </recommendedName>
</protein>
<dbReference type="Gene3D" id="3.30.420.140">
    <property type="entry name" value="YqgF/RNase H-like domain"/>
    <property type="match status" value="1"/>
</dbReference>
<reference evidence="7 8" key="1">
    <citation type="journal article" date="2016" name="Nat. Commun.">
        <title>Thousands of microbial genomes shed light on interconnected biogeochemical processes in an aquifer system.</title>
        <authorList>
            <person name="Anantharaman K."/>
            <person name="Brown C.T."/>
            <person name="Hug L.A."/>
            <person name="Sharon I."/>
            <person name="Castelle C.J."/>
            <person name="Probst A.J."/>
            <person name="Thomas B.C."/>
            <person name="Singh A."/>
            <person name="Wilkins M.J."/>
            <person name="Karaoz U."/>
            <person name="Brodie E.L."/>
            <person name="Williams K.H."/>
            <person name="Hubbard S.S."/>
            <person name="Banfield J.F."/>
        </authorList>
    </citation>
    <scope>NUCLEOTIDE SEQUENCE [LARGE SCALE GENOMIC DNA]</scope>
</reference>
<evidence type="ECO:0000256" key="1">
    <source>
        <dbReference type="ARBA" id="ARBA00022490"/>
    </source>
</evidence>
<dbReference type="GO" id="GO:0005737">
    <property type="term" value="C:cytoplasm"/>
    <property type="evidence" value="ECO:0007669"/>
    <property type="project" value="UniProtKB-SubCell"/>
</dbReference>
<dbReference type="PANTHER" id="PTHR33317:SF4">
    <property type="entry name" value="POLYNUCLEOTIDYL TRANSFERASE, RIBONUCLEASE H-LIKE SUPERFAMILY PROTEIN"/>
    <property type="match status" value="1"/>
</dbReference>
<dbReference type="GO" id="GO:0004518">
    <property type="term" value="F:nuclease activity"/>
    <property type="evidence" value="ECO:0007669"/>
    <property type="project" value="UniProtKB-KW"/>
</dbReference>
<dbReference type="HAMAP" id="MF_00651">
    <property type="entry name" value="Nuclease_YqgF"/>
    <property type="match status" value="1"/>
</dbReference>
<dbReference type="CDD" id="cd16964">
    <property type="entry name" value="YqgF"/>
    <property type="match status" value="1"/>
</dbReference>
<feature type="domain" description="YqgF/RNase H-like" evidence="6">
    <location>
        <begin position="1"/>
        <end position="97"/>
    </location>
</feature>
<gene>
    <name evidence="7" type="ORF">A2853_03265</name>
</gene>
<evidence type="ECO:0000313" key="8">
    <source>
        <dbReference type="Proteomes" id="UP000177958"/>
    </source>
</evidence>
<evidence type="ECO:0000256" key="4">
    <source>
        <dbReference type="ARBA" id="ARBA00022801"/>
    </source>
</evidence>
<comment type="subcellular location">
    <subcellularLocation>
        <location evidence="5">Cytoplasm</location>
    </subcellularLocation>
</comment>
<dbReference type="InterPro" id="IPR006641">
    <property type="entry name" value="YqgF/RNaseH-like_dom"/>
</dbReference>
<comment type="similarity">
    <text evidence="5">Belongs to the YqgF HJR family.</text>
</comment>
<dbReference type="EC" id="3.1.-.-" evidence="5"/>
<dbReference type="SUPFAM" id="SSF53098">
    <property type="entry name" value="Ribonuclease H-like"/>
    <property type="match status" value="1"/>
</dbReference>
<evidence type="ECO:0000313" key="7">
    <source>
        <dbReference type="EMBL" id="OGG57922.1"/>
    </source>
</evidence>
<evidence type="ECO:0000256" key="5">
    <source>
        <dbReference type="HAMAP-Rule" id="MF_00651"/>
    </source>
</evidence>
<keyword evidence="2 5" id="KW-0690">Ribosome biogenesis</keyword>
<dbReference type="Proteomes" id="UP000177958">
    <property type="component" value="Unassembled WGS sequence"/>
</dbReference>
<proteinExistence type="inferred from homology"/>
<dbReference type="EMBL" id="MFKX01000008">
    <property type="protein sequence ID" value="OGG57922.1"/>
    <property type="molecule type" value="Genomic_DNA"/>
</dbReference>
<evidence type="ECO:0000256" key="3">
    <source>
        <dbReference type="ARBA" id="ARBA00022722"/>
    </source>
</evidence>
<keyword evidence="3 5" id="KW-0540">Nuclease</keyword>
<dbReference type="InterPro" id="IPR005227">
    <property type="entry name" value="YqgF"/>
</dbReference>
<keyword evidence="1 5" id="KW-0963">Cytoplasm</keyword>
<dbReference type="InterPro" id="IPR012337">
    <property type="entry name" value="RNaseH-like_sf"/>
</dbReference>
<dbReference type="Pfam" id="PF03652">
    <property type="entry name" value="RuvX"/>
    <property type="match status" value="1"/>
</dbReference>
<sequence length="129" mass="13440">MKYLGIDYGAKRIGLAVSIEGIAFPRGVIENDTSTLTTLVDIVAKEKVSGVVVGDTRSFGGHANPVTKAADAFVDTLQKELSVPVVRAREAGSSVEAARYAPGGEKHDDAAAALILQGYLDSHSGTLRA</sequence>